<evidence type="ECO:0000256" key="6">
    <source>
        <dbReference type="ARBA" id="ARBA00022723"/>
    </source>
</evidence>
<keyword evidence="5" id="KW-0819">tRNA processing</keyword>
<keyword evidence="9" id="KW-0460">Magnesium</keyword>
<dbReference type="GO" id="GO:0005737">
    <property type="term" value="C:cytoplasm"/>
    <property type="evidence" value="ECO:0007669"/>
    <property type="project" value="UniProtKB-SubCell"/>
</dbReference>
<dbReference type="NCBIfam" id="TIGR00150">
    <property type="entry name" value="T6A_YjeE"/>
    <property type="match status" value="1"/>
</dbReference>
<evidence type="ECO:0000256" key="8">
    <source>
        <dbReference type="ARBA" id="ARBA00022840"/>
    </source>
</evidence>
<dbReference type="GO" id="GO:0005524">
    <property type="term" value="F:ATP binding"/>
    <property type="evidence" value="ECO:0007669"/>
    <property type="project" value="UniProtKB-KW"/>
</dbReference>
<dbReference type="Pfam" id="PF02367">
    <property type="entry name" value="TsaE"/>
    <property type="match status" value="1"/>
</dbReference>
<evidence type="ECO:0000256" key="1">
    <source>
        <dbReference type="ARBA" id="ARBA00004496"/>
    </source>
</evidence>
<reference evidence="11 12" key="1">
    <citation type="submission" date="2019-03" db="EMBL/GenBank/DDBJ databases">
        <title>Genomic Encyclopedia of Type Strains, Phase IV (KMG-IV): sequencing the most valuable type-strain genomes for metagenomic binning, comparative biology and taxonomic classification.</title>
        <authorList>
            <person name="Goeker M."/>
        </authorList>
    </citation>
    <scope>NUCLEOTIDE SEQUENCE [LARGE SCALE GENOMIC DNA]</scope>
    <source>
        <strain evidence="11 12">DSM 100055</strain>
    </source>
</reference>
<evidence type="ECO:0000256" key="10">
    <source>
        <dbReference type="ARBA" id="ARBA00032441"/>
    </source>
</evidence>
<dbReference type="InterPro" id="IPR027417">
    <property type="entry name" value="P-loop_NTPase"/>
</dbReference>
<dbReference type="Proteomes" id="UP000294678">
    <property type="component" value="Unassembled WGS sequence"/>
</dbReference>
<evidence type="ECO:0000256" key="5">
    <source>
        <dbReference type="ARBA" id="ARBA00022694"/>
    </source>
</evidence>
<dbReference type="PANTHER" id="PTHR33540">
    <property type="entry name" value="TRNA THREONYLCARBAMOYLADENOSINE BIOSYNTHESIS PROTEIN TSAE"/>
    <property type="match status" value="1"/>
</dbReference>
<dbReference type="Gene3D" id="3.40.50.300">
    <property type="entry name" value="P-loop containing nucleotide triphosphate hydrolases"/>
    <property type="match status" value="1"/>
</dbReference>
<proteinExistence type="inferred from homology"/>
<dbReference type="GO" id="GO:0046872">
    <property type="term" value="F:metal ion binding"/>
    <property type="evidence" value="ECO:0007669"/>
    <property type="project" value="UniProtKB-KW"/>
</dbReference>
<dbReference type="InterPro" id="IPR003442">
    <property type="entry name" value="T6A_TsaE"/>
</dbReference>
<evidence type="ECO:0000256" key="2">
    <source>
        <dbReference type="ARBA" id="ARBA00007599"/>
    </source>
</evidence>
<comment type="subcellular location">
    <subcellularLocation>
        <location evidence="1">Cytoplasm</location>
    </subcellularLocation>
</comment>
<keyword evidence="4" id="KW-0963">Cytoplasm</keyword>
<evidence type="ECO:0000256" key="7">
    <source>
        <dbReference type="ARBA" id="ARBA00022741"/>
    </source>
</evidence>
<sequence length="154" mass="18012">MKKVLTFSEIDTLVDKLSNIIKKNDVIALIGDLGTGKTTFVKRFAKNLGITENVKSPTFTYVMEYRDIEPALFHFDVYRICDAEEIYEIGYEDYLHNDGIVIIEWANLIESELPEEYLKIELFHKDENSRGVEIKYIGNEKREKEILEYVDFSN</sequence>
<accession>A0AA46DXA2</accession>
<evidence type="ECO:0000256" key="4">
    <source>
        <dbReference type="ARBA" id="ARBA00022490"/>
    </source>
</evidence>
<evidence type="ECO:0000256" key="9">
    <source>
        <dbReference type="ARBA" id="ARBA00022842"/>
    </source>
</evidence>
<keyword evidence="12" id="KW-1185">Reference proteome</keyword>
<name>A0AA46DXA2_9FUSO</name>
<keyword evidence="6" id="KW-0479">Metal-binding</keyword>
<protein>
    <recommendedName>
        <fullName evidence="3">tRNA threonylcarbamoyladenosine biosynthesis protein TsaE</fullName>
    </recommendedName>
    <alternativeName>
        <fullName evidence="10">t(6)A37 threonylcarbamoyladenosine biosynthesis protein TsaE</fullName>
    </alternativeName>
</protein>
<dbReference type="EMBL" id="SOBG01000009">
    <property type="protein sequence ID" value="TDT67899.1"/>
    <property type="molecule type" value="Genomic_DNA"/>
</dbReference>
<evidence type="ECO:0000313" key="11">
    <source>
        <dbReference type="EMBL" id="TDT67899.1"/>
    </source>
</evidence>
<organism evidence="11 12">
    <name type="scientific">Hypnocyclicus thermotrophus</name>
    <dbReference type="NCBI Taxonomy" id="1627895"/>
    <lineage>
        <taxon>Bacteria</taxon>
        <taxon>Fusobacteriati</taxon>
        <taxon>Fusobacteriota</taxon>
        <taxon>Fusobacteriia</taxon>
        <taxon>Fusobacteriales</taxon>
        <taxon>Fusobacteriaceae</taxon>
        <taxon>Hypnocyclicus</taxon>
    </lineage>
</organism>
<dbReference type="RefSeq" id="WP_134113764.1">
    <property type="nucleotide sequence ID" value="NZ_SOBG01000009.1"/>
</dbReference>
<evidence type="ECO:0000256" key="3">
    <source>
        <dbReference type="ARBA" id="ARBA00019010"/>
    </source>
</evidence>
<dbReference type="SUPFAM" id="SSF52540">
    <property type="entry name" value="P-loop containing nucleoside triphosphate hydrolases"/>
    <property type="match status" value="1"/>
</dbReference>
<dbReference type="PANTHER" id="PTHR33540:SF2">
    <property type="entry name" value="TRNA THREONYLCARBAMOYLADENOSINE BIOSYNTHESIS PROTEIN TSAE"/>
    <property type="match status" value="1"/>
</dbReference>
<evidence type="ECO:0000313" key="12">
    <source>
        <dbReference type="Proteomes" id="UP000294678"/>
    </source>
</evidence>
<comment type="caution">
    <text evidence="11">The sequence shown here is derived from an EMBL/GenBank/DDBJ whole genome shotgun (WGS) entry which is preliminary data.</text>
</comment>
<dbReference type="GO" id="GO:0002949">
    <property type="term" value="P:tRNA threonylcarbamoyladenosine modification"/>
    <property type="evidence" value="ECO:0007669"/>
    <property type="project" value="InterPro"/>
</dbReference>
<comment type="similarity">
    <text evidence="2">Belongs to the TsaE family.</text>
</comment>
<keyword evidence="7" id="KW-0547">Nucleotide-binding</keyword>
<gene>
    <name evidence="11" type="ORF">EV215_1904</name>
</gene>
<keyword evidence="8" id="KW-0067">ATP-binding</keyword>
<dbReference type="AlphaFoldDB" id="A0AA46DXA2"/>